<evidence type="ECO:0000256" key="1">
    <source>
        <dbReference type="SAM" id="MobiDB-lite"/>
    </source>
</evidence>
<dbReference type="EMBL" id="JAEMNV010000003">
    <property type="protein sequence ID" value="MBJ8339597.1"/>
    <property type="molecule type" value="Genomic_DNA"/>
</dbReference>
<accession>A0A934NQR4</accession>
<evidence type="ECO:0000313" key="3">
    <source>
        <dbReference type="Proteomes" id="UP000655868"/>
    </source>
</evidence>
<reference evidence="2" key="1">
    <citation type="submission" date="2020-12" db="EMBL/GenBank/DDBJ databases">
        <title>Antrihabitans popcorni sp. nov. and Antrihabitans auranticaus sp. nov., isolated from a larva cave.</title>
        <authorList>
            <person name="Lee S.D."/>
            <person name="Kim I.S."/>
        </authorList>
    </citation>
    <scope>NUCLEOTIDE SEQUENCE</scope>
    <source>
        <strain evidence="2">YC3-6</strain>
    </source>
</reference>
<keyword evidence="3" id="KW-1185">Reference proteome</keyword>
<dbReference type="AlphaFoldDB" id="A0A934NQR4"/>
<organism evidence="2 3">
    <name type="scientific">Antrihabitans stalagmiti</name>
    <dbReference type="NCBI Taxonomy" id="2799499"/>
    <lineage>
        <taxon>Bacteria</taxon>
        <taxon>Bacillati</taxon>
        <taxon>Actinomycetota</taxon>
        <taxon>Actinomycetes</taxon>
        <taxon>Mycobacteriales</taxon>
        <taxon>Nocardiaceae</taxon>
        <taxon>Antrihabitans</taxon>
    </lineage>
</organism>
<gene>
    <name evidence="2" type="ORF">JGU71_11935</name>
</gene>
<protein>
    <submittedName>
        <fullName evidence="2">Uncharacterized protein</fullName>
    </submittedName>
</protein>
<dbReference type="Proteomes" id="UP000655868">
    <property type="component" value="Unassembled WGS sequence"/>
</dbReference>
<evidence type="ECO:0000313" key="2">
    <source>
        <dbReference type="EMBL" id="MBJ8339597.1"/>
    </source>
</evidence>
<comment type="caution">
    <text evidence="2">The sequence shown here is derived from an EMBL/GenBank/DDBJ whole genome shotgun (WGS) entry which is preliminary data.</text>
</comment>
<sequence>MPQPRHLSRSTGQSTKEPRHRAQSQEAAIRAARHRAAADLPGAGTLVGDGPARHRAHRLPDDVSGDDRKGDTDRPEVSMSLREWTNQLFYTGSS</sequence>
<proteinExistence type="predicted"/>
<feature type="region of interest" description="Disordered" evidence="1">
    <location>
        <begin position="1"/>
        <end position="80"/>
    </location>
</feature>
<feature type="compositionally biased region" description="Basic and acidic residues" evidence="1">
    <location>
        <begin position="58"/>
        <end position="76"/>
    </location>
</feature>
<name>A0A934NQR4_9NOCA</name>
<dbReference type="RefSeq" id="WP_199704329.1">
    <property type="nucleotide sequence ID" value="NZ_JAEMNV010000003.1"/>
</dbReference>